<dbReference type="InterPro" id="IPR007472">
    <property type="entry name" value="N-end_Aminoacyl_Trfase_C"/>
</dbReference>
<dbReference type="GO" id="GO:0004057">
    <property type="term" value="F:arginyl-tRNA--protein transferase activity"/>
    <property type="evidence" value="ECO:0007669"/>
    <property type="project" value="InterPro"/>
</dbReference>
<reference evidence="2" key="1">
    <citation type="submission" date="2018-05" db="EMBL/GenBank/DDBJ databases">
        <authorList>
            <person name="Lanie J.A."/>
            <person name="Ng W.-L."/>
            <person name="Kazmierczak K.M."/>
            <person name="Andrzejewski T.M."/>
            <person name="Davidsen T.M."/>
            <person name="Wayne K.J."/>
            <person name="Tettelin H."/>
            <person name="Glass J.I."/>
            <person name="Rusch D."/>
            <person name="Podicherti R."/>
            <person name="Tsui H.-C.T."/>
            <person name="Winkler M.E."/>
        </authorList>
    </citation>
    <scope>NUCLEOTIDE SEQUENCE</scope>
</reference>
<evidence type="ECO:0000259" key="1">
    <source>
        <dbReference type="Pfam" id="PF04377"/>
    </source>
</evidence>
<gene>
    <name evidence="2" type="ORF">METZ01_LOCUS340860</name>
</gene>
<feature type="domain" description="N-end rule aminoacyl transferase C-terminal" evidence="1">
    <location>
        <begin position="75"/>
        <end position="165"/>
    </location>
</feature>
<evidence type="ECO:0000313" key="2">
    <source>
        <dbReference type="EMBL" id="SVC88006.1"/>
    </source>
</evidence>
<organism evidence="2">
    <name type="scientific">marine metagenome</name>
    <dbReference type="NCBI Taxonomy" id="408172"/>
    <lineage>
        <taxon>unclassified sequences</taxon>
        <taxon>metagenomes</taxon>
        <taxon>ecological metagenomes</taxon>
    </lineage>
</organism>
<dbReference type="Pfam" id="PF04377">
    <property type="entry name" value="ATE_C"/>
    <property type="match status" value="1"/>
</dbReference>
<name>A0A382QRB7_9ZZZZ</name>
<dbReference type="EMBL" id="UINC01116337">
    <property type="protein sequence ID" value="SVC88006.1"/>
    <property type="molecule type" value="Genomic_DNA"/>
</dbReference>
<dbReference type="AlphaFoldDB" id="A0A382QRB7"/>
<protein>
    <recommendedName>
        <fullName evidence="1">N-end rule aminoacyl transferase C-terminal domain-containing protein</fullName>
    </recommendedName>
</protein>
<proteinExistence type="predicted"/>
<feature type="non-terminal residue" evidence="2">
    <location>
        <position position="1"/>
    </location>
</feature>
<sequence>VQNLLEEGYVESWNLEWKKVFAPTRINLNKRKLLHKPNKNYTVPIFEQSGFAHHSDIIENIIKAYFKYKKFKNVNNVLENWTNSDQVHLYMYKDEPIAVSMFNIYDNDIEGSQFCWDYKNPKLKLGHYSLKRELDFYKLRGYKYLYLCESTGPEDTYKTQYDGFEWFDNEWKTDTKAYIHKINSV</sequence>
<accession>A0A382QRB7</accession>